<dbReference type="Pfam" id="PF16113">
    <property type="entry name" value="ECH_2"/>
    <property type="match status" value="1"/>
</dbReference>
<evidence type="ECO:0000259" key="4">
    <source>
        <dbReference type="Pfam" id="PF16113"/>
    </source>
</evidence>
<name>A0A1E4SW14_9ASCO</name>
<keyword evidence="6" id="KW-1185">Reference proteome</keyword>
<gene>
    <name evidence="5" type="ORF">CANARDRAFT_202552</name>
</gene>
<sequence>MATSSSEPSEVEFQIKNTARIISLNRGSKLNALNTSMCKEITPRLVEYAKSNSNNLIIIKSNSDKSFCSGGDVIQCAKNNLSGNPQSSIEFFQSEYSLNYLLSVYNKPIVSIVNGIVMGGGVGLSVHTPFRIVCESTRFAMPETNIGFFSDVGTSFWLPKLDGNLGYYLSLTGDELTGLDTFIAGFGTHYIPSSRFDHLIERLSLLEMAQLSTDKKGYLFGDKSQFYAIVNEAIEEFSEQIPKHHKFKFDASQLKTIEECFNPKKCPTVEEVIESLLKDGSEFALKTVKNLQTKSPISLNLCWKLLIQNSQDTIQNSLSTELMTAAKMMVSYKPNDFNEYISKNLINKKSTNPEDKIPKPYYETLSKIPATLVDNLTNMDIYNPDIKRSLNSDYSLYPYSMGLPTQSEVEQFVKGTTAEAEAEAEGESEGEREVSYATFKGTLKYFDDKYRSKNGVYYKVVNILKRKTQLSSYGNETLEWID</sequence>
<dbReference type="SUPFAM" id="SSF52096">
    <property type="entry name" value="ClpP/crotonase"/>
    <property type="match status" value="1"/>
</dbReference>
<accession>A0A1E4SW14</accession>
<protein>
    <recommendedName>
        <fullName evidence="2">3-hydroxyisobutyryl-CoA hydrolase</fullName>
        <ecNumber evidence="2">3.1.2.4</ecNumber>
    </recommendedName>
</protein>
<dbReference type="InterPro" id="IPR018376">
    <property type="entry name" value="Enoyl-CoA_hyd/isom_CS"/>
</dbReference>
<dbReference type="STRING" id="983967.A0A1E4SW14"/>
<evidence type="ECO:0000256" key="3">
    <source>
        <dbReference type="ARBA" id="ARBA00022801"/>
    </source>
</evidence>
<dbReference type="CDD" id="cd06558">
    <property type="entry name" value="crotonase-like"/>
    <property type="match status" value="1"/>
</dbReference>
<dbReference type="EMBL" id="KV453861">
    <property type="protein sequence ID" value="ODV83689.1"/>
    <property type="molecule type" value="Genomic_DNA"/>
</dbReference>
<dbReference type="EC" id="3.1.2.4" evidence="2"/>
<dbReference type="Gene3D" id="3.90.226.10">
    <property type="entry name" value="2-enoyl-CoA Hydratase, Chain A, domain 1"/>
    <property type="match status" value="1"/>
</dbReference>
<dbReference type="InterPro" id="IPR032259">
    <property type="entry name" value="HIBYL-CoA-H"/>
</dbReference>
<dbReference type="InterPro" id="IPR029045">
    <property type="entry name" value="ClpP/crotonase-like_dom_sf"/>
</dbReference>
<organism evidence="5 6">
    <name type="scientific">[Candida] arabinofermentans NRRL YB-2248</name>
    <dbReference type="NCBI Taxonomy" id="983967"/>
    <lineage>
        <taxon>Eukaryota</taxon>
        <taxon>Fungi</taxon>
        <taxon>Dikarya</taxon>
        <taxon>Ascomycota</taxon>
        <taxon>Saccharomycotina</taxon>
        <taxon>Pichiomycetes</taxon>
        <taxon>Pichiales</taxon>
        <taxon>Pichiaceae</taxon>
        <taxon>Ogataea</taxon>
        <taxon>Ogataea/Candida clade</taxon>
    </lineage>
</organism>
<dbReference type="OrthoDB" id="1737613at2759"/>
<proteinExistence type="predicted"/>
<feature type="domain" description="Enoyl-CoA hydratase/isomerase" evidence="4">
    <location>
        <begin position="20"/>
        <end position="353"/>
    </location>
</feature>
<evidence type="ECO:0000313" key="6">
    <source>
        <dbReference type="Proteomes" id="UP000094801"/>
    </source>
</evidence>
<dbReference type="InterPro" id="IPR045004">
    <property type="entry name" value="ECH_dom"/>
</dbReference>
<comment type="catalytic activity">
    <reaction evidence="1">
        <text>3-hydroxy-2-methylpropanoyl-CoA + H2O = 3-hydroxy-2-methylpropanoate + CoA + H(+)</text>
        <dbReference type="Rhea" id="RHEA:20888"/>
        <dbReference type="ChEBI" id="CHEBI:11805"/>
        <dbReference type="ChEBI" id="CHEBI:15377"/>
        <dbReference type="ChEBI" id="CHEBI:15378"/>
        <dbReference type="ChEBI" id="CHEBI:57287"/>
        <dbReference type="ChEBI" id="CHEBI:57340"/>
        <dbReference type="EC" id="3.1.2.4"/>
    </reaction>
</comment>
<dbReference type="PROSITE" id="PS00166">
    <property type="entry name" value="ENOYL_COA_HYDRATASE"/>
    <property type="match status" value="1"/>
</dbReference>
<dbReference type="PANTHER" id="PTHR43176:SF3">
    <property type="entry name" value="3-HYDROXYISOBUTYRYL-COA HYDROLASE, MITOCHONDRIAL"/>
    <property type="match status" value="1"/>
</dbReference>
<keyword evidence="3" id="KW-0378">Hydrolase</keyword>
<dbReference type="PANTHER" id="PTHR43176">
    <property type="entry name" value="3-HYDROXYISOBUTYRYL-COA HYDROLASE-RELATED"/>
    <property type="match status" value="1"/>
</dbReference>
<dbReference type="GO" id="GO:0005739">
    <property type="term" value="C:mitochondrion"/>
    <property type="evidence" value="ECO:0007669"/>
    <property type="project" value="TreeGrafter"/>
</dbReference>
<reference evidence="6" key="1">
    <citation type="submission" date="2016-04" db="EMBL/GenBank/DDBJ databases">
        <title>Comparative genomics of biotechnologically important yeasts.</title>
        <authorList>
            <consortium name="DOE Joint Genome Institute"/>
            <person name="Riley R."/>
            <person name="Haridas S."/>
            <person name="Wolfe K.H."/>
            <person name="Lopes M.R."/>
            <person name="Hittinger C.T."/>
            <person name="Goker M."/>
            <person name="Salamov A."/>
            <person name="Wisecaver J."/>
            <person name="Long T.M."/>
            <person name="Aerts A.L."/>
            <person name="Barry K."/>
            <person name="Choi C."/>
            <person name="Clum A."/>
            <person name="Coughlan A.Y."/>
            <person name="Deshpande S."/>
            <person name="Douglass A.P."/>
            <person name="Hanson S.J."/>
            <person name="Klenk H.-P."/>
            <person name="Labutti K."/>
            <person name="Lapidus A."/>
            <person name="Lindquist E."/>
            <person name="Lipzen A."/>
            <person name="Meier-Kolthoff J.P."/>
            <person name="Ohm R.A."/>
            <person name="Otillar R.P."/>
            <person name="Pangilinan J."/>
            <person name="Peng Y."/>
            <person name="Rokas A."/>
            <person name="Rosa C.A."/>
            <person name="Scheuner C."/>
            <person name="Sibirny A.A."/>
            <person name="Slot J.C."/>
            <person name="Stielow J.B."/>
            <person name="Sun H."/>
            <person name="Kurtzman C.P."/>
            <person name="Blackwell M."/>
            <person name="Grigoriev I.V."/>
            <person name="Jeffries T.W."/>
        </authorList>
    </citation>
    <scope>NUCLEOTIDE SEQUENCE [LARGE SCALE GENOMIC DNA]</scope>
    <source>
        <strain evidence="6">NRRL YB-2248</strain>
    </source>
</reference>
<dbReference type="AlphaFoldDB" id="A0A1E4SW14"/>
<dbReference type="Proteomes" id="UP000094801">
    <property type="component" value="Unassembled WGS sequence"/>
</dbReference>
<evidence type="ECO:0000313" key="5">
    <source>
        <dbReference type="EMBL" id="ODV83689.1"/>
    </source>
</evidence>
<dbReference type="GO" id="GO:0003860">
    <property type="term" value="F:3-hydroxyisobutyryl-CoA hydrolase activity"/>
    <property type="evidence" value="ECO:0007669"/>
    <property type="project" value="UniProtKB-EC"/>
</dbReference>
<evidence type="ECO:0000256" key="1">
    <source>
        <dbReference type="ARBA" id="ARBA00001709"/>
    </source>
</evidence>
<dbReference type="GO" id="GO:0006574">
    <property type="term" value="P:L-valine catabolic process"/>
    <property type="evidence" value="ECO:0007669"/>
    <property type="project" value="TreeGrafter"/>
</dbReference>
<evidence type="ECO:0000256" key="2">
    <source>
        <dbReference type="ARBA" id="ARBA00011915"/>
    </source>
</evidence>